<sequence length="103" mass="11305">MTLSSAPPTGCALHGASLFLVWPRKSNQKEGHPCIRVLLRKTPLAPALLRGSSRRDIHVPSLLSRHPCLEPPCATPVLGLLKGNPDRVAWSFSSSDRSKAFRW</sequence>
<reference evidence="1 2" key="1">
    <citation type="submission" date="2018-01" db="EMBL/GenBank/DDBJ databases">
        <title>Denitrification phenotypes of diverse strains of Pseudomonas stutzeri.</title>
        <authorList>
            <person name="Milligan D.A."/>
            <person name="Bergaust L."/>
            <person name="Bakken L.R."/>
            <person name="Frostegard A."/>
        </authorList>
    </citation>
    <scope>NUCLEOTIDE SEQUENCE [LARGE SCALE GENOMIC DNA]</scope>
    <source>
        <strain evidence="1 2">24a75</strain>
    </source>
</reference>
<dbReference type="AlphaFoldDB" id="A0A2N8T9N2"/>
<organism evidence="1 2">
    <name type="scientific">Stutzerimonas stutzeri</name>
    <name type="common">Pseudomonas stutzeri</name>
    <dbReference type="NCBI Taxonomy" id="316"/>
    <lineage>
        <taxon>Bacteria</taxon>
        <taxon>Pseudomonadati</taxon>
        <taxon>Pseudomonadota</taxon>
        <taxon>Gammaproteobacteria</taxon>
        <taxon>Pseudomonadales</taxon>
        <taxon>Pseudomonadaceae</taxon>
        <taxon>Stutzerimonas</taxon>
    </lineage>
</organism>
<proteinExistence type="predicted"/>
<evidence type="ECO:0000313" key="2">
    <source>
        <dbReference type="Proteomes" id="UP000236023"/>
    </source>
</evidence>
<comment type="caution">
    <text evidence="1">The sequence shown here is derived from an EMBL/GenBank/DDBJ whole genome shotgun (WGS) entry which is preliminary data.</text>
</comment>
<dbReference type="Proteomes" id="UP000236023">
    <property type="component" value="Unassembled WGS sequence"/>
</dbReference>
<dbReference type="EMBL" id="POUT01000001">
    <property type="protein sequence ID" value="PNG11422.1"/>
    <property type="molecule type" value="Genomic_DNA"/>
</dbReference>
<gene>
    <name evidence="1" type="ORF">CXK94_02255</name>
</gene>
<protein>
    <submittedName>
        <fullName evidence="1">Uncharacterized protein</fullName>
    </submittedName>
</protein>
<accession>A0A2N8T9N2</accession>
<evidence type="ECO:0000313" key="1">
    <source>
        <dbReference type="EMBL" id="PNG11422.1"/>
    </source>
</evidence>
<name>A0A2N8T9N2_STUST</name>